<comment type="similarity">
    <text evidence="2 5">Belongs to the sulfotransferase 1 family.</text>
</comment>
<name>A0A8T2IQL5_9PIPI</name>
<dbReference type="InterPro" id="IPR027417">
    <property type="entry name" value="P-loop_NTPase"/>
</dbReference>
<evidence type="ECO:0000256" key="4">
    <source>
        <dbReference type="ARBA" id="ARBA00022679"/>
    </source>
</evidence>
<dbReference type="EC" id="2.8.2.-" evidence="5"/>
<dbReference type="AlphaFoldDB" id="A0A8T2IQL5"/>
<dbReference type="GO" id="GO:0005737">
    <property type="term" value="C:cytoplasm"/>
    <property type="evidence" value="ECO:0007669"/>
    <property type="project" value="UniProtKB-SubCell"/>
</dbReference>
<dbReference type="EMBL" id="JAACNH010000008">
    <property type="protein sequence ID" value="KAG8434053.1"/>
    <property type="molecule type" value="Genomic_DNA"/>
</dbReference>
<dbReference type="Pfam" id="PF00685">
    <property type="entry name" value="Sulfotransfer_1"/>
    <property type="match status" value="1"/>
</dbReference>
<dbReference type="FunFam" id="3.40.50.300:FF:000433">
    <property type="entry name" value="Estrogen sulfotransferase"/>
    <property type="match status" value="1"/>
</dbReference>
<dbReference type="InterPro" id="IPR000863">
    <property type="entry name" value="Sulfotransferase_dom"/>
</dbReference>
<dbReference type="SUPFAM" id="SSF52540">
    <property type="entry name" value="P-loop containing nucleoside triphosphate hydrolases"/>
    <property type="match status" value="1"/>
</dbReference>
<dbReference type="Proteomes" id="UP000812440">
    <property type="component" value="Chromosome 7"/>
</dbReference>
<dbReference type="GO" id="GO:0008146">
    <property type="term" value="F:sulfotransferase activity"/>
    <property type="evidence" value="ECO:0007669"/>
    <property type="project" value="InterPro"/>
</dbReference>
<evidence type="ECO:0000259" key="6">
    <source>
        <dbReference type="Pfam" id="PF00685"/>
    </source>
</evidence>
<keyword evidence="4 5" id="KW-0808">Transferase</keyword>
<evidence type="ECO:0000256" key="1">
    <source>
        <dbReference type="ARBA" id="ARBA00004496"/>
    </source>
</evidence>
<organism evidence="7 8">
    <name type="scientific">Hymenochirus boettgeri</name>
    <name type="common">Congo dwarf clawed frog</name>
    <dbReference type="NCBI Taxonomy" id="247094"/>
    <lineage>
        <taxon>Eukaryota</taxon>
        <taxon>Metazoa</taxon>
        <taxon>Chordata</taxon>
        <taxon>Craniata</taxon>
        <taxon>Vertebrata</taxon>
        <taxon>Euteleostomi</taxon>
        <taxon>Amphibia</taxon>
        <taxon>Batrachia</taxon>
        <taxon>Anura</taxon>
        <taxon>Pipoidea</taxon>
        <taxon>Pipidae</taxon>
        <taxon>Pipinae</taxon>
        <taxon>Hymenochirus</taxon>
    </lineage>
</organism>
<comment type="subcellular location">
    <subcellularLocation>
        <location evidence="1">Cytoplasm</location>
    </subcellularLocation>
</comment>
<evidence type="ECO:0000313" key="8">
    <source>
        <dbReference type="Proteomes" id="UP000812440"/>
    </source>
</evidence>
<proteinExistence type="inferred from homology"/>
<reference evidence="7" key="1">
    <citation type="thesis" date="2020" institute="ProQuest LLC" country="789 East Eisenhower Parkway, Ann Arbor, MI, USA">
        <title>Comparative Genomics and Chromosome Evolution.</title>
        <authorList>
            <person name="Mudd A.B."/>
        </authorList>
    </citation>
    <scope>NUCLEOTIDE SEQUENCE</scope>
    <source>
        <strain evidence="7">Female2</strain>
        <tissue evidence="7">Blood</tissue>
    </source>
</reference>
<protein>
    <recommendedName>
        <fullName evidence="5">Sulfotransferase</fullName>
        <ecNumber evidence="5">2.8.2.-</ecNumber>
    </recommendedName>
</protein>
<dbReference type="PANTHER" id="PTHR11783">
    <property type="entry name" value="SULFOTRANSFERASE SULT"/>
    <property type="match status" value="1"/>
</dbReference>
<evidence type="ECO:0000256" key="3">
    <source>
        <dbReference type="ARBA" id="ARBA00022490"/>
    </source>
</evidence>
<keyword evidence="8" id="KW-1185">Reference proteome</keyword>
<evidence type="ECO:0000313" key="7">
    <source>
        <dbReference type="EMBL" id="KAG8434053.1"/>
    </source>
</evidence>
<evidence type="ECO:0000256" key="5">
    <source>
        <dbReference type="RuleBase" id="RU361155"/>
    </source>
</evidence>
<dbReference type="Gene3D" id="3.40.50.300">
    <property type="entry name" value="P-loop containing nucleotide triphosphate hydrolases"/>
    <property type="match status" value="1"/>
</dbReference>
<accession>A0A8T2IQL5</accession>
<sequence>MAFNYFTYKGIRFSPEYHSEEIFRFIENKFRVLDDDIFNVTFPKSGTHWMAEILNLIKHNGDPTENNSVPLFMRAPWYETKTGIKYVTNLQSPRIMTSHLPCHVFTQSVFRTKAKVIYTMRNPKDVFVSLLYFKRTLKIHKDEAKFEDYLEDFLLGNVLFGSWFDHVKGWMQMAGKENFFYITYEELQQDLRGSVVRICKFLGKELNDEEIDSVVKHSTFNTMKENKMCDSSLLVDEHFNQNKGTLMRKGICGDWKNHFTVAQNEYFDKVYQEKMKELNMEFPWEE</sequence>
<feature type="domain" description="Sulfotransferase" evidence="6">
    <location>
        <begin position="34"/>
        <end position="278"/>
    </location>
</feature>
<gene>
    <name evidence="7" type="ORF">GDO86_012428</name>
</gene>
<evidence type="ECO:0000256" key="2">
    <source>
        <dbReference type="ARBA" id="ARBA00005771"/>
    </source>
</evidence>
<comment type="caution">
    <text evidence="7">The sequence shown here is derived from an EMBL/GenBank/DDBJ whole genome shotgun (WGS) entry which is preliminary data.</text>
</comment>
<dbReference type="OrthoDB" id="205623at2759"/>
<feature type="non-terminal residue" evidence="7">
    <location>
        <position position="1"/>
    </location>
</feature>
<keyword evidence="3" id="KW-0963">Cytoplasm</keyword>